<dbReference type="Pfam" id="PF08156">
    <property type="entry name" value="NOP5NT"/>
    <property type="match status" value="1"/>
</dbReference>
<dbReference type="EMBL" id="DS113312">
    <property type="protein sequence ID" value="EAY11842.1"/>
    <property type="molecule type" value="Genomic_DNA"/>
</dbReference>
<protein>
    <submittedName>
        <fullName evidence="7">SnoRNA binding domain containing protein</fullName>
    </submittedName>
</protein>
<evidence type="ECO:0000259" key="6">
    <source>
        <dbReference type="PROSITE" id="PS51358"/>
    </source>
</evidence>
<keyword evidence="4" id="KW-0539">Nucleus</keyword>
<dbReference type="GO" id="GO:0030515">
    <property type="term" value="F:snoRNA binding"/>
    <property type="evidence" value="ECO:0000318"/>
    <property type="project" value="GO_Central"/>
</dbReference>
<evidence type="ECO:0000256" key="5">
    <source>
        <dbReference type="SAM" id="MobiDB-lite"/>
    </source>
</evidence>
<keyword evidence="8" id="KW-1185">Reference proteome</keyword>
<dbReference type="SUPFAM" id="SSF89124">
    <property type="entry name" value="Nop domain"/>
    <property type="match status" value="1"/>
</dbReference>
<comment type="similarity">
    <text evidence="2">Belongs to the NOP5/NOP56 family.</text>
</comment>
<evidence type="ECO:0000256" key="4">
    <source>
        <dbReference type="ARBA" id="ARBA00023242"/>
    </source>
</evidence>
<dbReference type="GO" id="GO:0032040">
    <property type="term" value="C:small-subunit processome"/>
    <property type="evidence" value="ECO:0000318"/>
    <property type="project" value="GO_Central"/>
</dbReference>
<dbReference type="Gene3D" id="1.10.287.4070">
    <property type="match status" value="1"/>
</dbReference>
<reference evidence="7" key="1">
    <citation type="submission" date="2006-10" db="EMBL/GenBank/DDBJ databases">
        <authorList>
            <person name="Amadeo P."/>
            <person name="Zhao Q."/>
            <person name="Wortman J."/>
            <person name="Fraser-Liggett C."/>
            <person name="Carlton J."/>
        </authorList>
    </citation>
    <scope>NUCLEOTIDE SEQUENCE</scope>
    <source>
        <strain evidence="7">G3</strain>
    </source>
</reference>
<feature type="domain" description="Nop" evidence="6">
    <location>
        <begin position="287"/>
        <end position="409"/>
    </location>
</feature>
<sequence length="481" mass="53734">MLVLFETAAGYTLWRVDNEGVLSKDDLCAAFSNPKQASKVVSLQAFEPFTKTSESVEAMQKLMNSEVDDSLSNFLKTNIVSKGIKDQLQVSDANLAHAIKDVLGIECVASSGQAVPEIFRLIRSQIEHLIPAVSEDTFRQLELGVSHELSSKILKFSPSKVDSMIVHSVNLLEELDKELNNYGMRVREWYGWHFPELKNVTSDNFIYANIVLKVGRREKVVECKEELDKLLNAEQSEEVVRIAQRSIGTELSDADLACIQALCEQVIELTGFRNEIADYVRVRMMAIAPNLTELVGETVGSRLIAHAGSLQQLAKLASSTVQVYGAEKALFRAIKEHKPTPKYGYIYHAKLVTSAEAAKYPKLKGQIARSLASKISLSSRVDNYTDEPSLTIGVQDREYIENRIHQRQGQNVKFAMSRAKIKEQESMTAAARAEKGDALQQVEEQAPAYKEQADFQINEEAAPKKKHRKHRKHAAEEAAAE</sequence>
<dbReference type="PROSITE" id="PS51358">
    <property type="entry name" value="NOP"/>
    <property type="match status" value="1"/>
</dbReference>
<dbReference type="SMART" id="SM00931">
    <property type="entry name" value="NOSIC"/>
    <property type="match status" value="1"/>
</dbReference>
<dbReference type="InterPro" id="IPR045056">
    <property type="entry name" value="Nop56/Nop58"/>
</dbReference>
<gene>
    <name evidence="7" type="ORF">TVAG_459140</name>
</gene>
<dbReference type="PANTHER" id="PTHR10894">
    <property type="entry name" value="NUCLEOLAR PROTEIN 5 NUCLEOLAR PROTEIN NOP5 NOP58"/>
    <property type="match status" value="1"/>
</dbReference>
<reference evidence="7" key="2">
    <citation type="journal article" date="2007" name="Science">
        <title>Draft genome sequence of the sexually transmitted pathogen Trichomonas vaginalis.</title>
        <authorList>
            <person name="Carlton J.M."/>
            <person name="Hirt R.P."/>
            <person name="Silva J.C."/>
            <person name="Delcher A.L."/>
            <person name="Schatz M."/>
            <person name="Zhao Q."/>
            <person name="Wortman J.R."/>
            <person name="Bidwell S.L."/>
            <person name="Alsmark U.C.M."/>
            <person name="Besteiro S."/>
            <person name="Sicheritz-Ponten T."/>
            <person name="Noel C.J."/>
            <person name="Dacks J.B."/>
            <person name="Foster P.G."/>
            <person name="Simillion C."/>
            <person name="Van de Peer Y."/>
            <person name="Miranda-Saavedra D."/>
            <person name="Barton G.J."/>
            <person name="Westrop G.D."/>
            <person name="Mueller S."/>
            <person name="Dessi D."/>
            <person name="Fiori P.L."/>
            <person name="Ren Q."/>
            <person name="Paulsen I."/>
            <person name="Zhang H."/>
            <person name="Bastida-Corcuera F.D."/>
            <person name="Simoes-Barbosa A."/>
            <person name="Brown M.T."/>
            <person name="Hayes R.D."/>
            <person name="Mukherjee M."/>
            <person name="Okumura C.Y."/>
            <person name="Schneider R."/>
            <person name="Smith A.J."/>
            <person name="Vanacova S."/>
            <person name="Villalvazo M."/>
            <person name="Haas B.J."/>
            <person name="Pertea M."/>
            <person name="Feldblyum T.V."/>
            <person name="Utterback T.R."/>
            <person name="Shu C.L."/>
            <person name="Osoegawa K."/>
            <person name="de Jong P.J."/>
            <person name="Hrdy I."/>
            <person name="Horvathova L."/>
            <person name="Zubacova Z."/>
            <person name="Dolezal P."/>
            <person name="Malik S.B."/>
            <person name="Logsdon J.M. Jr."/>
            <person name="Henze K."/>
            <person name="Gupta A."/>
            <person name="Wang C.C."/>
            <person name="Dunne R.L."/>
            <person name="Upcroft J.A."/>
            <person name="Upcroft P."/>
            <person name="White O."/>
            <person name="Salzberg S.L."/>
            <person name="Tang P."/>
            <person name="Chiu C.-H."/>
            <person name="Lee Y.-S."/>
            <person name="Embley T.M."/>
            <person name="Coombs G.H."/>
            <person name="Mottram J.C."/>
            <person name="Tachezy J."/>
            <person name="Fraser-Liggett C.M."/>
            <person name="Johnson P.J."/>
        </authorList>
    </citation>
    <scope>NUCLEOTIDE SEQUENCE [LARGE SCALE GENOMIC DNA]</scope>
    <source>
        <strain evidence="7">G3</strain>
    </source>
</reference>
<dbReference type="STRING" id="5722.A2E6B9"/>
<keyword evidence="3" id="KW-0690">Ribosome biogenesis</keyword>
<dbReference type="VEuPathDB" id="TrichDB:TVAG_459140"/>
<dbReference type="PANTHER" id="PTHR10894:SF1">
    <property type="entry name" value="NUCLEOLAR PROTEIN 58"/>
    <property type="match status" value="1"/>
</dbReference>
<evidence type="ECO:0000313" key="8">
    <source>
        <dbReference type="Proteomes" id="UP000001542"/>
    </source>
</evidence>
<dbReference type="KEGG" id="tva:4769800"/>
<evidence type="ECO:0000256" key="2">
    <source>
        <dbReference type="ARBA" id="ARBA00009211"/>
    </source>
</evidence>
<evidence type="ECO:0000256" key="3">
    <source>
        <dbReference type="ARBA" id="ARBA00022517"/>
    </source>
</evidence>
<dbReference type="Pfam" id="PF01798">
    <property type="entry name" value="Nop"/>
    <property type="match status" value="1"/>
</dbReference>
<dbReference type="OrthoDB" id="6780543at2759"/>
<dbReference type="RefSeq" id="XP_001324065.1">
    <property type="nucleotide sequence ID" value="XM_001324030.1"/>
</dbReference>
<accession>A2E6B9</accession>
<dbReference type="Gene3D" id="1.10.246.90">
    <property type="entry name" value="Nop domain"/>
    <property type="match status" value="1"/>
</dbReference>
<dbReference type="InterPro" id="IPR002687">
    <property type="entry name" value="Nop_dom"/>
</dbReference>
<dbReference type="eggNOG" id="KOG2572">
    <property type="taxonomic scope" value="Eukaryota"/>
</dbReference>
<comment type="subcellular location">
    <subcellularLocation>
        <location evidence="1">Nucleus</location>
        <location evidence="1">Nucleolus</location>
    </subcellularLocation>
</comment>
<proteinExistence type="inferred from homology"/>
<evidence type="ECO:0000313" key="7">
    <source>
        <dbReference type="EMBL" id="EAY11842.1"/>
    </source>
</evidence>
<organism evidence="7 8">
    <name type="scientific">Trichomonas vaginalis (strain ATCC PRA-98 / G3)</name>
    <dbReference type="NCBI Taxonomy" id="412133"/>
    <lineage>
        <taxon>Eukaryota</taxon>
        <taxon>Metamonada</taxon>
        <taxon>Parabasalia</taxon>
        <taxon>Trichomonadida</taxon>
        <taxon>Trichomonadidae</taxon>
        <taxon>Trichomonas</taxon>
    </lineage>
</organism>
<feature type="compositionally biased region" description="Basic residues" evidence="5">
    <location>
        <begin position="464"/>
        <end position="473"/>
    </location>
</feature>
<dbReference type="InterPro" id="IPR012976">
    <property type="entry name" value="NOSIC"/>
</dbReference>
<name>A2E6B9_TRIV3</name>
<dbReference type="InParanoid" id="A2E6B9"/>
<dbReference type="GO" id="GO:0031428">
    <property type="term" value="C:box C/D methylation guide snoRNP complex"/>
    <property type="evidence" value="ECO:0000318"/>
    <property type="project" value="GO_Central"/>
</dbReference>
<dbReference type="Proteomes" id="UP000001542">
    <property type="component" value="Unassembled WGS sequence"/>
</dbReference>
<dbReference type="SMR" id="A2E6B9"/>
<dbReference type="InterPro" id="IPR042239">
    <property type="entry name" value="Nop_C"/>
</dbReference>
<feature type="region of interest" description="Disordered" evidence="5">
    <location>
        <begin position="433"/>
        <end position="481"/>
    </location>
</feature>
<dbReference type="InterPro" id="IPR012974">
    <property type="entry name" value="NOP58/56_N"/>
</dbReference>
<dbReference type="VEuPathDB" id="TrichDB:TVAGG3_0394810"/>
<dbReference type="AlphaFoldDB" id="A2E6B9"/>
<dbReference type="FunCoup" id="A2E6B9">
    <property type="interactions" value="999"/>
</dbReference>
<evidence type="ECO:0000256" key="1">
    <source>
        <dbReference type="ARBA" id="ARBA00004604"/>
    </source>
</evidence>
<dbReference type="InterPro" id="IPR036070">
    <property type="entry name" value="Nop_dom_sf"/>
</dbReference>
<dbReference type="GO" id="GO:0042254">
    <property type="term" value="P:ribosome biogenesis"/>
    <property type="evidence" value="ECO:0007669"/>
    <property type="project" value="UniProtKB-KW"/>
</dbReference>
<dbReference type="OMA" id="MGMRSNW"/>